<dbReference type="InterPro" id="IPR003599">
    <property type="entry name" value="Ig_sub"/>
</dbReference>
<keyword evidence="3 8" id="KW-0732">Signal</keyword>
<dbReference type="GeneID" id="105824726"/>
<dbReference type="InterPro" id="IPR036179">
    <property type="entry name" value="Ig-like_dom_sf"/>
</dbReference>
<name>A0A2K6FUP5_PROCO</name>
<dbReference type="GO" id="GO:0060101">
    <property type="term" value="P:negative regulation of phagocytosis, engulfment"/>
    <property type="evidence" value="ECO:0007669"/>
    <property type="project" value="Ensembl"/>
</dbReference>
<keyword evidence="11" id="KW-1185">Reference proteome</keyword>
<dbReference type="PANTHER" id="PTHR11860">
    <property type="entry name" value="POLYMERIC-IMMUNOGLOBULIN RECEPTOR"/>
    <property type="match status" value="1"/>
</dbReference>
<dbReference type="SMART" id="SM00409">
    <property type="entry name" value="IG"/>
    <property type="match status" value="1"/>
</dbReference>
<feature type="domain" description="Ig-like" evidence="9">
    <location>
        <begin position="4"/>
        <end position="122"/>
    </location>
</feature>
<dbReference type="GO" id="GO:0043305">
    <property type="term" value="P:negative regulation of mast cell degranulation"/>
    <property type="evidence" value="ECO:0007669"/>
    <property type="project" value="Ensembl"/>
</dbReference>
<dbReference type="GO" id="GO:0035556">
    <property type="term" value="P:intracellular signal transduction"/>
    <property type="evidence" value="ECO:0007669"/>
    <property type="project" value="Ensembl"/>
</dbReference>
<feature type="chain" id="PRO_5014439853" evidence="8">
    <location>
        <begin position="18"/>
        <end position="299"/>
    </location>
</feature>
<keyword evidence="4 7" id="KW-0472">Membrane</keyword>
<dbReference type="PANTHER" id="PTHR11860:SF87">
    <property type="entry name" value="CMRF35-LIKE MOLECULE 8"/>
    <property type="match status" value="1"/>
</dbReference>
<evidence type="ECO:0000256" key="2">
    <source>
        <dbReference type="ARBA" id="ARBA00022692"/>
    </source>
</evidence>
<dbReference type="GO" id="GO:0034125">
    <property type="term" value="P:negative regulation of MyD88-dependent toll-like receptor signaling pathway"/>
    <property type="evidence" value="ECO:0007669"/>
    <property type="project" value="Ensembl"/>
</dbReference>
<reference evidence="10" key="1">
    <citation type="submission" date="2025-08" db="UniProtKB">
        <authorList>
            <consortium name="Ensembl"/>
        </authorList>
    </citation>
    <scope>IDENTIFICATION</scope>
</reference>
<dbReference type="Pfam" id="PF15330">
    <property type="entry name" value="SIT"/>
    <property type="match status" value="1"/>
</dbReference>
<dbReference type="GO" id="GO:0050856">
    <property type="term" value="P:regulation of T cell receptor signaling pathway"/>
    <property type="evidence" value="ECO:0007669"/>
    <property type="project" value="Ensembl"/>
</dbReference>
<proteinExistence type="predicted"/>
<organism evidence="10 11">
    <name type="scientific">Propithecus coquereli</name>
    <name type="common">Coquerel's sifaka</name>
    <name type="synonym">Propithecus verreauxi coquereli</name>
    <dbReference type="NCBI Taxonomy" id="379532"/>
    <lineage>
        <taxon>Eukaryota</taxon>
        <taxon>Metazoa</taxon>
        <taxon>Chordata</taxon>
        <taxon>Craniata</taxon>
        <taxon>Vertebrata</taxon>
        <taxon>Euteleostomi</taxon>
        <taxon>Mammalia</taxon>
        <taxon>Eutheria</taxon>
        <taxon>Euarchontoglires</taxon>
        <taxon>Primates</taxon>
        <taxon>Strepsirrhini</taxon>
        <taxon>Lemuriformes</taxon>
        <taxon>Indriidae</taxon>
        <taxon>Propithecus</taxon>
    </lineage>
</organism>
<feature type="signal peptide" evidence="8">
    <location>
        <begin position="1"/>
        <end position="17"/>
    </location>
</feature>
<dbReference type="GO" id="GO:0048147">
    <property type="term" value="P:negative regulation of fibroblast proliferation"/>
    <property type="evidence" value="ECO:0007669"/>
    <property type="project" value="Ensembl"/>
</dbReference>
<evidence type="ECO:0000256" key="8">
    <source>
        <dbReference type="SAM" id="SignalP"/>
    </source>
</evidence>
<dbReference type="InterPro" id="IPR050671">
    <property type="entry name" value="CD300_family_receptors"/>
</dbReference>
<dbReference type="GeneTree" id="ENSGT00940000163943"/>
<dbReference type="GO" id="GO:1902567">
    <property type="term" value="P:negative regulation of eosinophil activation"/>
    <property type="evidence" value="ECO:0007669"/>
    <property type="project" value="Ensembl"/>
</dbReference>
<comment type="subcellular location">
    <subcellularLocation>
        <location evidence="1">Membrane</location>
    </subcellularLocation>
</comment>
<dbReference type="SUPFAM" id="SSF48726">
    <property type="entry name" value="Immunoglobulin"/>
    <property type="match status" value="1"/>
</dbReference>
<dbReference type="Proteomes" id="UP000233160">
    <property type="component" value="Unassembled WGS sequence"/>
</dbReference>
<dbReference type="OrthoDB" id="8959642at2759"/>
<dbReference type="GO" id="GO:2000417">
    <property type="term" value="P:negative regulation of eosinophil migration"/>
    <property type="evidence" value="ECO:0007669"/>
    <property type="project" value="Ensembl"/>
</dbReference>
<evidence type="ECO:0000256" key="1">
    <source>
        <dbReference type="ARBA" id="ARBA00004370"/>
    </source>
</evidence>
<dbReference type="GO" id="GO:0033007">
    <property type="term" value="P:negative regulation of mast cell activation involved in immune response"/>
    <property type="evidence" value="ECO:0007669"/>
    <property type="project" value="Ensembl"/>
</dbReference>
<sequence length="299" mass="32988">MWLPSALLLLWVPGCFSLGGSNTVTGSVGGSLSVQCPYKEEYRTAKKYWCKGRFAVLCDKIVETKDSEREARTSRVSITDHPENLNFTVTMRSLTVEDTGTYWCGVDKQFLDVTSEFEVTVSPASTPVVPTTITIVTTLTVTTEVPTVPSTALSAVSATCSASIQDEPQKSFGPRLSLLLSLLAFLLLLLVGISLLAWRMFQKQVKAGEPPALSQGPRQAAEQSEQHYVNLELLTRPLREEPVPARQVEVEYSTLAAPREEPHYTSVVFDHQSQGSNAHGISAQRPREKEPEYSVIRKK</sequence>
<dbReference type="RefSeq" id="XP_012517721.1">
    <property type="nucleotide sequence ID" value="XM_012662267.1"/>
</dbReference>
<keyword evidence="7" id="KW-1133">Transmembrane helix</keyword>
<evidence type="ECO:0000256" key="3">
    <source>
        <dbReference type="ARBA" id="ARBA00022729"/>
    </source>
</evidence>
<dbReference type="InterPro" id="IPR007110">
    <property type="entry name" value="Ig-like_dom"/>
</dbReference>
<dbReference type="FunFam" id="2.60.40.10:FF:000370">
    <property type="entry name" value="CMRF35-like molecule 1"/>
    <property type="match status" value="1"/>
</dbReference>
<dbReference type="GO" id="GO:1902564">
    <property type="term" value="P:negative regulation of neutrophil activation"/>
    <property type="evidence" value="ECO:0007669"/>
    <property type="project" value="Ensembl"/>
</dbReference>
<dbReference type="GO" id="GO:0004888">
    <property type="term" value="F:transmembrane signaling receptor activity"/>
    <property type="evidence" value="ECO:0007669"/>
    <property type="project" value="TreeGrafter"/>
</dbReference>
<dbReference type="GO" id="GO:0005886">
    <property type="term" value="C:plasma membrane"/>
    <property type="evidence" value="ECO:0007669"/>
    <property type="project" value="TreeGrafter"/>
</dbReference>
<evidence type="ECO:0000313" key="11">
    <source>
        <dbReference type="Proteomes" id="UP000233160"/>
    </source>
</evidence>
<dbReference type="GO" id="GO:0051134">
    <property type="term" value="P:negative regulation of NK T cell activation"/>
    <property type="evidence" value="ECO:0007669"/>
    <property type="project" value="Ensembl"/>
</dbReference>
<dbReference type="Ensembl" id="ENSPCOT00000028338.1">
    <property type="protein sequence ID" value="ENSPCOP00000017701.1"/>
    <property type="gene ID" value="ENSPCOG00000020679.1"/>
</dbReference>
<evidence type="ECO:0000313" key="10">
    <source>
        <dbReference type="Ensembl" id="ENSPCOP00000017701.1"/>
    </source>
</evidence>
<dbReference type="PROSITE" id="PS50835">
    <property type="entry name" value="IG_LIKE"/>
    <property type="match status" value="1"/>
</dbReference>
<gene>
    <name evidence="10" type="primary">CD300A</name>
</gene>
<dbReference type="InterPro" id="IPR013783">
    <property type="entry name" value="Ig-like_fold"/>
</dbReference>
<accession>A0A2K6FUP5</accession>
<dbReference type="GO" id="GO:0001786">
    <property type="term" value="F:phosphatidylserine binding"/>
    <property type="evidence" value="ECO:0007669"/>
    <property type="project" value="Ensembl"/>
</dbReference>
<evidence type="ECO:0000259" key="9">
    <source>
        <dbReference type="PROSITE" id="PS50835"/>
    </source>
</evidence>
<dbReference type="GO" id="GO:0008429">
    <property type="term" value="F:phosphatidylethanolamine binding"/>
    <property type="evidence" value="ECO:0007669"/>
    <property type="project" value="Ensembl"/>
</dbReference>
<evidence type="ECO:0000256" key="7">
    <source>
        <dbReference type="SAM" id="Phobius"/>
    </source>
</evidence>
<dbReference type="Pfam" id="PF07686">
    <property type="entry name" value="V-set"/>
    <property type="match status" value="1"/>
</dbReference>
<reference evidence="10" key="2">
    <citation type="submission" date="2025-09" db="UniProtKB">
        <authorList>
            <consortium name="Ensembl"/>
        </authorList>
    </citation>
    <scope>IDENTIFICATION</scope>
</reference>
<dbReference type="GO" id="GO:0050859">
    <property type="term" value="P:negative regulation of B cell receptor signaling pathway"/>
    <property type="evidence" value="ECO:0007669"/>
    <property type="project" value="Ensembl"/>
</dbReference>
<dbReference type="STRING" id="379532.ENSPCOP00000017701"/>
<feature type="transmembrane region" description="Helical" evidence="7">
    <location>
        <begin position="176"/>
        <end position="198"/>
    </location>
</feature>
<feature type="region of interest" description="Disordered" evidence="6">
    <location>
        <begin position="270"/>
        <end position="299"/>
    </location>
</feature>
<dbReference type="CTD" id="11314"/>
<keyword evidence="2 7" id="KW-0812">Transmembrane</keyword>
<dbReference type="AlphaFoldDB" id="A0A2K6FUP5"/>
<dbReference type="GO" id="GO:0030889">
    <property type="term" value="P:negative regulation of B cell proliferation"/>
    <property type="evidence" value="ECO:0007669"/>
    <property type="project" value="Ensembl"/>
</dbReference>
<dbReference type="InterPro" id="IPR013106">
    <property type="entry name" value="Ig_V-set"/>
</dbReference>
<keyword evidence="5" id="KW-1015">Disulfide bond</keyword>
<dbReference type="CDD" id="cd05716">
    <property type="entry name" value="IgV_pIgR_like"/>
    <property type="match status" value="1"/>
</dbReference>
<evidence type="ECO:0000256" key="6">
    <source>
        <dbReference type="SAM" id="MobiDB-lite"/>
    </source>
</evidence>
<evidence type="ECO:0000256" key="4">
    <source>
        <dbReference type="ARBA" id="ARBA00023136"/>
    </source>
</evidence>
<evidence type="ECO:0000256" key="5">
    <source>
        <dbReference type="ARBA" id="ARBA00023157"/>
    </source>
</evidence>
<dbReference type="Gene3D" id="2.60.40.10">
    <property type="entry name" value="Immunoglobulins"/>
    <property type="match status" value="1"/>
</dbReference>
<dbReference type="KEGG" id="pcoq:105824726"/>
<protein>
    <submittedName>
        <fullName evidence="10">CD300a molecule</fullName>
    </submittedName>
</protein>
<dbReference type="OMA" id="YANMELQ"/>